<keyword evidence="3" id="KW-1003">Cell membrane</keyword>
<dbReference type="OMA" id="YERATNC"/>
<evidence type="ECO:0000256" key="2">
    <source>
        <dbReference type="ARBA" id="ARBA00012513"/>
    </source>
</evidence>
<keyword evidence="12 21" id="KW-0418">Kinase</keyword>
<keyword evidence="17" id="KW-0325">Glycoprotein</keyword>
<dbReference type="GO" id="GO:0004674">
    <property type="term" value="F:protein serine/threonine kinase activity"/>
    <property type="evidence" value="ECO:0007669"/>
    <property type="project" value="UniProtKB-KW"/>
</dbReference>
<keyword evidence="15" id="KW-0472">Membrane</keyword>
<keyword evidence="10" id="KW-0677">Repeat</keyword>
<evidence type="ECO:0000256" key="7">
    <source>
        <dbReference type="ARBA" id="ARBA00022679"/>
    </source>
</evidence>
<dbReference type="PANTHER" id="PTHR48055">
    <property type="entry name" value="LEUCINE-RICH REPEAT RECEPTOR PROTEIN KINASE EMS1"/>
    <property type="match status" value="1"/>
</dbReference>
<dbReference type="EMBL" id="NKQK01000003">
    <property type="protein sequence ID" value="PSS33329.1"/>
    <property type="molecule type" value="Genomic_DNA"/>
</dbReference>
<comment type="catalytic activity">
    <reaction evidence="18">
        <text>L-threonyl-[protein] + ATP = O-phospho-L-threonyl-[protein] + ADP + H(+)</text>
        <dbReference type="Rhea" id="RHEA:46608"/>
        <dbReference type="Rhea" id="RHEA-COMP:11060"/>
        <dbReference type="Rhea" id="RHEA-COMP:11605"/>
        <dbReference type="ChEBI" id="CHEBI:15378"/>
        <dbReference type="ChEBI" id="CHEBI:30013"/>
        <dbReference type="ChEBI" id="CHEBI:30616"/>
        <dbReference type="ChEBI" id="CHEBI:61977"/>
        <dbReference type="ChEBI" id="CHEBI:456216"/>
        <dbReference type="EC" id="2.7.11.1"/>
    </reaction>
</comment>
<evidence type="ECO:0000256" key="5">
    <source>
        <dbReference type="ARBA" id="ARBA00022553"/>
    </source>
</evidence>
<dbReference type="SMART" id="SM00220">
    <property type="entry name" value="S_TKc"/>
    <property type="match status" value="1"/>
</dbReference>
<comment type="catalytic activity">
    <reaction evidence="19">
        <text>L-seryl-[protein] + ATP = O-phospho-L-seryl-[protein] + ADP + H(+)</text>
        <dbReference type="Rhea" id="RHEA:17989"/>
        <dbReference type="Rhea" id="RHEA-COMP:9863"/>
        <dbReference type="Rhea" id="RHEA-COMP:11604"/>
        <dbReference type="ChEBI" id="CHEBI:15378"/>
        <dbReference type="ChEBI" id="CHEBI:29999"/>
        <dbReference type="ChEBI" id="CHEBI:30616"/>
        <dbReference type="ChEBI" id="CHEBI:83421"/>
        <dbReference type="ChEBI" id="CHEBI:456216"/>
        <dbReference type="EC" id="2.7.11.1"/>
    </reaction>
</comment>
<keyword evidence="5" id="KW-0597">Phosphoprotein</keyword>
<evidence type="ECO:0000256" key="3">
    <source>
        <dbReference type="ARBA" id="ARBA00022475"/>
    </source>
</evidence>
<dbReference type="EC" id="2.7.11.1" evidence="2"/>
<dbReference type="Gene3D" id="1.10.510.10">
    <property type="entry name" value="Transferase(Phosphotransferase) domain 1"/>
    <property type="match status" value="1"/>
</dbReference>
<dbReference type="InterPro" id="IPR051564">
    <property type="entry name" value="LRR_receptor-like_kinase"/>
</dbReference>
<evidence type="ECO:0000256" key="11">
    <source>
        <dbReference type="ARBA" id="ARBA00022741"/>
    </source>
</evidence>
<reference evidence="22" key="2">
    <citation type="journal article" date="2018" name="BMC Genomics">
        <title>A manually annotated Actinidia chinensis var. chinensis (kiwifruit) genome highlights the challenges associated with draft genomes and gene prediction in plants.</title>
        <authorList>
            <person name="Pilkington S.M."/>
            <person name="Crowhurst R."/>
            <person name="Hilario E."/>
            <person name="Nardozza S."/>
            <person name="Fraser L."/>
            <person name="Peng Y."/>
            <person name="Gunaseelan K."/>
            <person name="Simpson R."/>
            <person name="Tahir J."/>
            <person name="Deroles S.C."/>
            <person name="Templeton K."/>
            <person name="Luo Z."/>
            <person name="Davy M."/>
            <person name="Cheng C."/>
            <person name="McNeilage M."/>
            <person name="Scaglione D."/>
            <person name="Liu Y."/>
            <person name="Zhang Q."/>
            <person name="Datson P."/>
            <person name="De Silva N."/>
            <person name="Gardiner S.E."/>
            <person name="Bassett H."/>
            <person name="Chagne D."/>
            <person name="McCallum J."/>
            <person name="Dzierzon H."/>
            <person name="Deng C."/>
            <person name="Wang Y.Y."/>
            <person name="Barron L."/>
            <person name="Manako K."/>
            <person name="Bowen J."/>
            <person name="Foster T.M."/>
            <person name="Erridge Z.A."/>
            <person name="Tiffin H."/>
            <person name="Waite C.N."/>
            <person name="Davies K.M."/>
            <person name="Grierson E.P."/>
            <person name="Laing W.A."/>
            <person name="Kirk R."/>
            <person name="Chen X."/>
            <person name="Wood M."/>
            <person name="Montefiori M."/>
            <person name="Brummell D.A."/>
            <person name="Schwinn K.E."/>
            <person name="Catanach A."/>
            <person name="Fullerton C."/>
            <person name="Li D."/>
            <person name="Meiyalaghan S."/>
            <person name="Nieuwenhuizen N."/>
            <person name="Read N."/>
            <person name="Prakash R."/>
            <person name="Hunter D."/>
            <person name="Zhang H."/>
            <person name="McKenzie M."/>
            <person name="Knabel M."/>
            <person name="Harris A."/>
            <person name="Allan A.C."/>
            <person name="Gleave A."/>
            <person name="Chen A."/>
            <person name="Janssen B.J."/>
            <person name="Plunkett B."/>
            <person name="Ampomah-Dwamena C."/>
            <person name="Voogd C."/>
            <person name="Leif D."/>
            <person name="Lafferty D."/>
            <person name="Souleyre E.J.F."/>
            <person name="Varkonyi-Gasic E."/>
            <person name="Gambi F."/>
            <person name="Hanley J."/>
            <person name="Yao J.L."/>
            <person name="Cheung J."/>
            <person name="David K.M."/>
            <person name="Warren B."/>
            <person name="Marsh K."/>
            <person name="Snowden K.C."/>
            <person name="Lin-Wang K."/>
            <person name="Brian L."/>
            <person name="Martinez-Sanchez M."/>
            <person name="Wang M."/>
            <person name="Ileperuma N."/>
            <person name="Macnee N."/>
            <person name="Campin R."/>
            <person name="McAtee P."/>
            <person name="Drummond R.S.M."/>
            <person name="Espley R.V."/>
            <person name="Ireland H.S."/>
            <person name="Wu R."/>
            <person name="Atkinson R.G."/>
            <person name="Karunairetnam S."/>
            <person name="Bulley S."/>
            <person name="Chunkath S."/>
            <person name="Hanley Z."/>
            <person name="Storey R."/>
            <person name="Thrimawithana A.H."/>
            <person name="Thomson S."/>
            <person name="David C."/>
            <person name="Testolin R."/>
            <person name="Huang H."/>
            <person name="Hellens R.P."/>
            <person name="Schaffer R.J."/>
        </authorList>
    </citation>
    <scope>NUCLEOTIDE SEQUENCE [LARGE SCALE GENOMIC DNA]</scope>
    <source>
        <strain evidence="22">cv. Red5</strain>
    </source>
</reference>
<evidence type="ECO:0000256" key="8">
    <source>
        <dbReference type="ARBA" id="ARBA00022692"/>
    </source>
</evidence>
<dbReference type="InterPro" id="IPR011009">
    <property type="entry name" value="Kinase-like_dom_sf"/>
</dbReference>
<evidence type="ECO:0000256" key="6">
    <source>
        <dbReference type="ARBA" id="ARBA00022614"/>
    </source>
</evidence>
<dbReference type="InterPro" id="IPR000719">
    <property type="entry name" value="Prot_kinase_dom"/>
</dbReference>
<dbReference type="PROSITE" id="PS50011">
    <property type="entry name" value="PROTEIN_KINASE_DOM"/>
    <property type="match status" value="1"/>
</dbReference>
<keyword evidence="6" id="KW-0433">Leucine-rich repeat</keyword>
<evidence type="ECO:0000256" key="16">
    <source>
        <dbReference type="ARBA" id="ARBA00023170"/>
    </source>
</evidence>
<evidence type="ECO:0000256" key="12">
    <source>
        <dbReference type="ARBA" id="ARBA00022777"/>
    </source>
</evidence>
<keyword evidence="11" id="KW-0547">Nucleotide-binding</keyword>
<evidence type="ECO:0000313" key="22">
    <source>
        <dbReference type="Proteomes" id="UP000241394"/>
    </source>
</evidence>
<evidence type="ECO:0000256" key="1">
    <source>
        <dbReference type="ARBA" id="ARBA00004162"/>
    </source>
</evidence>
<evidence type="ECO:0000256" key="13">
    <source>
        <dbReference type="ARBA" id="ARBA00022840"/>
    </source>
</evidence>
<evidence type="ECO:0000256" key="17">
    <source>
        <dbReference type="ARBA" id="ARBA00023180"/>
    </source>
</evidence>
<keyword evidence="4" id="KW-0723">Serine/threonine-protein kinase</keyword>
<gene>
    <name evidence="21" type="ORF">CEY00_Acc03717</name>
</gene>
<evidence type="ECO:0000256" key="15">
    <source>
        <dbReference type="ARBA" id="ARBA00023136"/>
    </source>
</evidence>
<dbReference type="OrthoDB" id="1103805at2759"/>
<evidence type="ECO:0000256" key="14">
    <source>
        <dbReference type="ARBA" id="ARBA00022989"/>
    </source>
</evidence>
<dbReference type="InParanoid" id="A0A2R6RTL9"/>
<evidence type="ECO:0000256" key="19">
    <source>
        <dbReference type="ARBA" id="ARBA00048679"/>
    </source>
</evidence>
<evidence type="ECO:0000256" key="4">
    <source>
        <dbReference type="ARBA" id="ARBA00022527"/>
    </source>
</evidence>
<dbReference type="FunFam" id="1.10.510.10:FF:000358">
    <property type="entry name" value="Putative leucine-rich repeat receptor-like serine/threonine-protein kinase"/>
    <property type="match status" value="1"/>
</dbReference>
<sequence length="236" mass="26334">MPNGSLERWVHPTNRGTTIGEIEFPGLTLLQRISIAIDVSSAINYLYHHCPTPVIHCDLKPSNILLGSGMVARVGDFGLARFRPELTDPKQSSSIGIRGTIGYAAPEYRLGSKVSTSGDVYSYGILLLEMMTGKRPTDPMFGEGFNLHNFARMALPDRVMEIVEPLLLKNDEDNVSLESDKDQSVKWERDGNIKEHCLISLIKIGVTCSMESPHDRMDIRNVVHDLNLVRDLFQKA</sequence>
<dbReference type="Proteomes" id="UP000241394">
    <property type="component" value="Chromosome LG3"/>
</dbReference>
<dbReference type="SUPFAM" id="SSF56112">
    <property type="entry name" value="Protein kinase-like (PK-like)"/>
    <property type="match status" value="1"/>
</dbReference>
<dbReference type="PROSITE" id="PS00108">
    <property type="entry name" value="PROTEIN_KINASE_ST"/>
    <property type="match status" value="1"/>
</dbReference>
<protein>
    <recommendedName>
        <fullName evidence="2">non-specific serine/threonine protein kinase</fullName>
        <ecNumber evidence="2">2.7.11.1</ecNumber>
    </recommendedName>
</protein>
<keyword evidence="8" id="KW-0812">Transmembrane</keyword>
<dbReference type="Pfam" id="PF00069">
    <property type="entry name" value="Pkinase"/>
    <property type="match status" value="1"/>
</dbReference>
<keyword evidence="14" id="KW-1133">Transmembrane helix</keyword>
<name>A0A2R6RTL9_ACTCC</name>
<dbReference type="PANTHER" id="PTHR48055:SF55">
    <property type="entry name" value="PROTEIN KINASE DOMAIN-CONTAINING PROTEIN"/>
    <property type="match status" value="1"/>
</dbReference>
<dbReference type="Gramene" id="PSS33329">
    <property type="protein sequence ID" value="PSS33329"/>
    <property type="gene ID" value="CEY00_Acc03717"/>
</dbReference>
<keyword evidence="22" id="KW-1185">Reference proteome</keyword>
<comment type="caution">
    <text evidence="21">The sequence shown here is derived from an EMBL/GenBank/DDBJ whole genome shotgun (WGS) entry which is preliminary data.</text>
</comment>
<feature type="domain" description="Protein kinase" evidence="20">
    <location>
        <begin position="1"/>
        <end position="199"/>
    </location>
</feature>
<evidence type="ECO:0000256" key="10">
    <source>
        <dbReference type="ARBA" id="ARBA00022737"/>
    </source>
</evidence>
<keyword evidence="9" id="KW-0732">Signal</keyword>
<keyword evidence="13" id="KW-0067">ATP-binding</keyword>
<dbReference type="GO" id="GO:0005524">
    <property type="term" value="F:ATP binding"/>
    <property type="evidence" value="ECO:0007669"/>
    <property type="project" value="UniProtKB-KW"/>
</dbReference>
<dbReference type="GO" id="GO:0005886">
    <property type="term" value="C:plasma membrane"/>
    <property type="evidence" value="ECO:0007669"/>
    <property type="project" value="UniProtKB-SubCell"/>
</dbReference>
<dbReference type="STRING" id="1590841.A0A2R6RTL9"/>
<accession>A0A2R6RTL9</accession>
<keyword evidence="7" id="KW-0808">Transferase</keyword>
<evidence type="ECO:0000256" key="18">
    <source>
        <dbReference type="ARBA" id="ARBA00047899"/>
    </source>
</evidence>
<dbReference type="AlphaFoldDB" id="A0A2R6RTL9"/>
<dbReference type="InterPro" id="IPR008271">
    <property type="entry name" value="Ser/Thr_kinase_AS"/>
</dbReference>
<organism evidence="21 22">
    <name type="scientific">Actinidia chinensis var. chinensis</name>
    <name type="common">Chinese soft-hair kiwi</name>
    <dbReference type="NCBI Taxonomy" id="1590841"/>
    <lineage>
        <taxon>Eukaryota</taxon>
        <taxon>Viridiplantae</taxon>
        <taxon>Streptophyta</taxon>
        <taxon>Embryophyta</taxon>
        <taxon>Tracheophyta</taxon>
        <taxon>Spermatophyta</taxon>
        <taxon>Magnoliopsida</taxon>
        <taxon>eudicotyledons</taxon>
        <taxon>Gunneridae</taxon>
        <taxon>Pentapetalae</taxon>
        <taxon>asterids</taxon>
        <taxon>Ericales</taxon>
        <taxon>Actinidiaceae</taxon>
        <taxon>Actinidia</taxon>
    </lineage>
</organism>
<reference evidence="21 22" key="1">
    <citation type="submission" date="2017-07" db="EMBL/GenBank/DDBJ databases">
        <title>An improved, manually edited Actinidia chinensis var. chinensis (kiwifruit) genome highlights the challenges associated with draft genomes and gene prediction in plants.</title>
        <authorList>
            <person name="Pilkington S."/>
            <person name="Crowhurst R."/>
            <person name="Hilario E."/>
            <person name="Nardozza S."/>
            <person name="Fraser L."/>
            <person name="Peng Y."/>
            <person name="Gunaseelan K."/>
            <person name="Simpson R."/>
            <person name="Tahir J."/>
            <person name="Deroles S."/>
            <person name="Templeton K."/>
            <person name="Luo Z."/>
            <person name="Davy M."/>
            <person name="Cheng C."/>
            <person name="Mcneilage M."/>
            <person name="Scaglione D."/>
            <person name="Liu Y."/>
            <person name="Zhang Q."/>
            <person name="Datson P."/>
            <person name="De Silva N."/>
            <person name="Gardiner S."/>
            <person name="Bassett H."/>
            <person name="Chagne D."/>
            <person name="Mccallum J."/>
            <person name="Dzierzon H."/>
            <person name="Deng C."/>
            <person name="Wang Y.-Y."/>
            <person name="Barron N."/>
            <person name="Manako K."/>
            <person name="Bowen J."/>
            <person name="Foster T."/>
            <person name="Erridge Z."/>
            <person name="Tiffin H."/>
            <person name="Waite C."/>
            <person name="Davies K."/>
            <person name="Grierson E."/>
            <person name="Laing W."/>
            <person name="Kirk R."/>
            <person name="Chen X."/>
            <person name="Wood M."/>
            <person name="Montefiori M."/>
            <person name="Brummell D."/>
            <person name="Schwinn K."/>
            <person name="Catanach A."/>
            <person name="Fullerton C."/>
            <person name="Li D."/>
            <person name="Meiyalaghan S."/>
            <person name="Nieuwenhuizen N."/>
            <person name="Read N."/>
            <person name="Prakash R."/>
            <person name="Hunter D."/>
            <person name="Zhang H."/>
            <person name="Mckenzie M."/>
            <person name="Knabel M."/>
            <person name="Harris A."/>
            <person name="Allan A."/>
            <person name="Chen A."/>
            <person name="Janssen B."/>
            <person name="Plunkett B."/>
            <person name="Dwamena C."/>
            <person name="Voogd C."/>
            <person name="Leif D."/>
            <person name="Lafferty D."/>
            <person name="Souleyre E."/>
            <person name="Varkonyi-Gasic E."/>
            <person name="Gambi F."/>
            <person name="Hanley J."/>
            <person name="Yao J.-L."/>
            <person name="Cheung J."/>
            <person name="David K."/>
            <person name="Warren B."/>
            <person name="Marsh K."/>
            <person name="Snowden K."/>
            <person name="Lin-Wang K."/>
            <person name="Brian L."/>
            <person name="Martinez-Sanchez M."/>
            <person name="Wang M."/>
            <person name="Ileperuma N."/>
            <person name="Macnee N."/>
            <person name="Campin R."/>
            <person name="Mcatee P."/>
            <person name="Drummond R."/>
            <person name="Espley R."/>
            <person name="Ireland H."/>
            <person name="Wu R."/>
            <person name="Atkinson R."/>
            <person name="Karunairetnam S."/>
            <person name="Bulley S."/>
            <person name="Chunkath S."/>
            <person name="Hanley Z."/>
            <person name="Storey R."/>
            <person name="Thrimawithana A."/>
            <person name="Thomson S."/>
            <person name="David C."/>
            <person name="Testolin R."/>
        </authorList>
    </citation>
    <scope>NUCLEOTIDE SEQUENCE [LARGE SCALE GENOMIC DNA]</scope>
    <source>
        <strain evidence="22">cv. Red5</strain>
        <tissue evidence="21">Young leaf</tissue>
    </source>
</reference>
<comment type="subcellular location">
    <subcellularLocation>
        <location evidence="1">Cell membrane</location>
        <topology evidence="1">Single-pass membrane protein</topology>
    </subcellularLocation>
</comment>
<keyword evidence="16 21" id="KW-0675">Receptor</keyword>
<evidence type="ECO:0000256" key="9">
    <source>
        <dbReference type="ARBA" id="ARBA00022729"/>
    </source>
</evidence>
<evidence type="ECO:0000313" key="21">
    <source>
        <dbReference type="EMBL" id="PSS33329.1"/>
    </source>
</evidence>
<proteinExistence type="predicted"/>
<evidence type="ECO:0000259" key="20">
    <source>
        <dbReference type="PROSITE" id="PS50011"/>
    </source>
</evidence>